<accession>A0A4R1N8N5</accession>
<protein>
    <submittedName>
        <fullName evidence="1">Head completion protein GPL</fullName>
    </submittedName>
</protein>
<dbReference type="Proteomes" id="UP000294555">
    <property type="component" value="Unassembled WGS sequence"/>
</dbReference>
<name>A0A4R1N8N5_9GAMM</name>
<dbReference type="AlphaFoldDB" id="A0A4R1N8N5"/>
<reference evidence="1 2" key="1">
    <citation type="submission" date="2019-02" db="EMBL/GenBank/DDBJ databases">
        <title>Investigation of anaerobic lignin degradation for improved lignocellulosic biofuels.</title>
        <authorList>
            <person name="Deangelis K."/>
        </authorList>
    </citation>
    <scope>NUCLEOTIDE SEQUENCE [LARGE SCALE GENOMIC DNA]</scope>
    <source>
        <strain evidence="1 2">159R</strain>
    </source>
</reference>
<sequence>MSSLVIPAPRPDSETEPLIDNTFFWPAVDPLMLRAVLRYEGTVTPLRLRHAIKNAIAEVNSELWDYRREQIAAGFSTLADVPADSIDGESVKVSCYLRAVTALSAASLAERYRGYDASASGGKKAEDVESRIDELWRDARVNISNVAGKPHCIIGLL</sequence>
<keyword evidence="2" id="KW-1185">Reference proteome</keyword>
<organism evidence="1 2">
    <name type="scientific">Sodalis ligni</name>
    <dbReference type="NCBI Taxonomy" id="2697027"/>
    <lineage>
        <taxon>Bacteria</taxon>
        <taxon>Pseudomonadati</taxon>
        <taxon>Pseudomonadota</taxon>
        <taxon>Gammaproteobacteria</taxon>
        <taxon>Enterobacterales</taxon>
        <taxon>Bruguierivoracaceae</taxon>
        <taxon>Sodalis</taxon>
    </lineage>
</organism>
<comment type="caution">
    <text evidence="1">The sequence shown here is derived from an EMBL/GenBank/DDBJ whole genome shotgun (WGS) entry which is preliminary data.</text>
</comment>
<gene>
    <name evidence="1" type="ORF">EZJ58_1782</name>
</gene>
<dbReference type="OrthoDB" id="6312934at2"/>
<proteinExistence type="predicted"/>
<dbReference type="Pfam" id="PF05926">
    <property type="entry name" value="Phage_GPL"/>
    <property type="match status" value="1"/>
</dbReference>
<dbReference type="RefSeq" id="WP_132922548.1">
    <property type="nucleotide sequence ID" value="NZ_SJOI01000001.1"/>
</dbReference>
<dbReference type="InterPro" id="IPR009225">
    <property type="entry name" value="Phage_head_completion_GpL"/>
</dbReference>
<evidence type="ECO:0000313" key="2">
    <source>
        <dbReference type="Proteomes" id="UP000294555"/>
    </source>
</evidence>
<dbReference type="EMBL" id="SJOI01000001">
    <property type="protein sequence ID" value="TCL03704.1"/>
    <property type="molecule type" value="Genomic_DNA"/>
</dbReference>
<evidence type="ECO:0000313" key="1">
    <source>
        <dbReference type="EMBL" id="TCL03704.1"/>
    </source>
</evidence>